<dbReference type="Pfam" id="PF00593">
    <property type="entry name" value="TonB_dep_Rec_b-barrel"/>
    <property type="match status" value="1"/>
</dbReference>
<keyword evidence="6 8" id="KW-0472">Membrane</keyword>
<dbReference type="Gene3D" id="2.40.170.20">
    <property type="entry name" value="TonB-dependent receptor, beta-barrel domain"/>
    <property type="match status" value="1"/>
</dbReference>
<evidence type="ECO:0000256" key="5">
    <source>
        <dbReference type="ARBA" id="ARBA00023077"/>
    </source>
</evidence>
<dbReference type="SUPFAM" id="SSF56935">
    <property type="entry name" value="Porins"/>
    <property type="match status" value="1"/>
</dbReference>
<dbReference type="PANTHER" id="PTHR30069">
    <property type="entry name" value="TONB-DEPENDENT OUTER MEMBRANE RECEPTOR"/>
    <property type="match status" value="1"/>
</dbReference>
<dbReference type="PROSITE" id="PS52016">
    <property type="entry name" value="TONB_DEPENDENT_REC_3"/>
    <property type="match status" value="1"/>
</dbReference>
<dbReference type="CDD" id="cd01347">
    <property type="entry name" value="ligand_gated_channel"/>
    <property type="match status" value="1"/>
</dbReference>
<protein>
    <submittedName>
        <fullName evidence="13">TonB-dependent receptor family protein</fullName>
    </submittedName>
</protein>
<dbReference type="InterPro" id="IPR012910">
    <property type="entry name" value="Plug_dom"/>
</dbReference>
<evidence type="ECO:0000256" key="6">
    <source>
        <dbReference type="ARBA" id="ARBA00023136"/>
    </source>
</evidence>
<dbReference type="InterPro" id="IPR036942">
    <property type="entry name" value="Beta-barrel_TonB_sf"/>
</dbReference>
<dbReference type="RefSeq" id="WP_377171696.1">
    <property type="nucleotide sequence ID" value="NZ_JBHSMQ010000014.1"/>
</dbReference>
<evidence type="ECO:0000256" key="9">
    <source>
        <dbReference type="RuleBase" id="RU003357"/>
    </source>
</evidence>
<dbReference type="InterPro" id="IPR037066">
    <property type="entry name" value="Plug_dom_sf"/>
</dbReference>
<evidence type="ECO:0000256" key="7">
    <source>
        <dbReference type="ARBA" id="ARBA00023237"/>
    </source>
</evidence>
<evidence type="ECO:0000313" key="13">
    <source>
        <dbReference type="EMBL" id="MFC5457897.1"/>
    </source>
</evidence>
<keyword evidence="5 9" id="KW-0798">TonB box</keyword>
<feature type="domain" description="TonB-dependent receptor plug" evidence="12">
    <location>
        <begin position="58"/>
        <end position="165"/>
    </location>
</feature>
<organism evidence="13 14">
    <name type="scientific">Prosthecobacter fluviatilis</name>
    <dbReference type="NCBI Taxonomy" id="445931"/>
    <lineage>
        <taxon>Bacteria</taxon>
        <taxon>Pseudomonadati</taxon>
        <taxon>Verrucomicrobiota</taxon>
        <taxon>Verrucomicrobiia</taxon>
        <taxon>Verrucomicrobiales</taxon>
        <taxon>Verrucomicrobiaceae</taxon>
        <taxon>Prosthecobacter</taxon>
    </lineage>
</organism>
<keyword evidence="7 8" id="KW-0998">Cell outer membrane</keyword>
<dbReference type="Pfam" id="PF07715">
    <property type="entry name" value="Plug"/>
    <property type="match status" value="1"/>
</dbReference>
<keyword evidence="2 8" id="KW-0813">Transport</keyword>
<evidence type="ECO:0000256" key="2">
    <source>
        <dbReference type="ARBA" id="ARBA00022448"/>
    </source>
</evidence>
<reference evidence="14" key="1">
    <citation type="journal article" date="2019" name="Int. J. Syst. Evol. Microbiol.">
        <title>The Global Catalogue of Microorganisms (GCM) 10K type strain sequencing project: providing services to taxonomists for standard genome sequencing and annotation.</title>
        <authorList>
            <consortium name="The Broad Institute Genomics Platform"/>
            <consortium name="The Broad Institute Genome Sequencing Center for Infectious Disease"/>
            <person name="Wu L."/>
            <person name="Ma J."/>
        </authorList>
    </citation>
    <scope>NUCLEOTIDE SEQUENCE [LARGE SCALE GENOMIC DNA]</scope>
    <source>
        <strain evidence="14">CGMCC 4.1469</strain>
    </source>
</reference>
<accession>A0ABW0KZF5</accession>
<dbReference type="InterPro" id="IPR000531">
    <property type="entry name" value="Beta-barrel_TonB"/>
</dbReference>
<evidence type="ECO:0000259" key="11">
    <source>
        <dbReference type="Pfam" id="PF00593"/>
    </source>
</evidence>
<keyword evidence="10" id="KW-0732">Signal</keyword>
<dbReference type="Gene3D" id="2.170.130.10">
    <property type="entry name" value="TonB-dependent receptor, plug domain"/>
    <property type="match status" value="1"/>
</dbReference>
<keyword evidence="4 8" id="KW-0812">Transmembrane</keyword>
<feature type="domain" description="TonB-dependent receptor-like beta-barrel" evidence="11">
    <location>
        <begin position="260"/>
        <end position="668"/>
    </location>
</feature>
<keyword evidence="14" id="KW-1185">Reference proteome</keyword>
<dbReference type="Proteomes" id="UP001596052">
    <property type="component" value="Unassembled WGS sequence"/>
</dbReference>
<keyword evidence="13" id="KW-0675">Receptor</keyword>
<evidence type="ECO:0000256" key="10">
    <source>
        <dbReference type="SAM" id="SignalP"/>
    </source>
</evidence>
<proteinExistence type="inferred from homology"/>
<name>A0ABW0KZF5_9BACT</name>
<comment type="subcellular location">
    <subcellularLocation>
        <location evidence="1 8">Cell outer membrane</location>
        <topology evidence="1 8">Multi-pass membrane protein</topology>
    </subcellularLocation>
</comment>
<evidence type="ECO:0000259" key="12">
    <source>
        <dbReference type="Pfam" id="PF07715"/>
    </source>
</evidence>
<dbReference type="InterPro" id="IPR039426">
    <property type="entry name" value="TonB-dep_rcpt-like"/>
</dbReference>
<feature type="chain" id="PRO_5045614064" evidence="10">
    <location>
        <begin position="19"/>
        <end position="706"/>
    </location>
</feature>
<evidence type="ECO:0000256" key="4">
    <source>
        <dbReference type="ARBA" id="ARBA00022692"/>
    </source>
</evidence>
<gene>
    <name evidence="13" type="ORF">ACFQDI_23710</name>
</gene>
<feature type="signal peptide" evidence="10">
    <location>
        <begin position="1"/>
        <end position="18"/>
    </location>
</feature>
<evidence type="ECO:0000313" key="14">
    <source>
        <dbReference type="Proteomes" id="UP001596052"/>
    </source>
</evidence>
<dbReference type="EMBL" id="JBHSMQ010000014">
    <property type="protein sequence ID" value="MFC5457897.1"/>
    <property type="molecule type" value="Genomic_DNA"/>
</dbReference>
<evidence type="ECO:0000256" key="8">
    <source>
        <dbReference type="PROSITE-ProRule" id="PRU01360"/>
    </source>
</evidence>
<dbReference type="PANTHER" id="PTHR30069:SF28">
    <property type="entry name" value="TONB-DEPENDENT RECEPTOR YNCD-RELATED"/>
    <property type="match status" value="1"/>
</dbReference>
<comment type="similarity">
    <text evidence="8 9">Belongs to the TonB-dependent receptor family.</text>
</comment>
<evidence type="ECO:0000256" key="3">
    <source>
        <dbReference type="ARBA" id="ARBA00022452"/>
    </source>
</evidence>
<sequence length="706" mass="77846">MKPFSYLFVLSLTGAALAQPAPSPTTELQEVVITARKDSPSLTVPSLELRQEQIAASVPGGAGLVDAEFYKRGRASTLKDALDFAPGVLIQSRFGAEESRIAIRGSGLQRTFHGRGIWMMQDGMPLNLADGGFDMQAIEPLAASYIEVFRGANALQHGSATLGGAVNFISNTGYTAPPAQARVEVGSFNTYRAQISSGFVSGNTDMYVSITASHTDGFRDWSKQESFRVFANIGTKISPNLENRFYITYVDSNSQLPGNLTKAQMNNNPQQAAPGSFRPTVAGGAGYQERNYRLFRLANKTTYTDGGDNTITFSAFWSWKDLNHPIFQVIDQLSNDLGFDLRYEHKGSVLGRENTFTVGTGFMWGGTNDNRFFNINGTRGAQVAAYRLQATNFNLYFQDKLQLTEKLSFIAGAQVAYASRELDELQAFPGVNPPGQFTGLPNTLNNSDRLEAWGFSPKLGLLYEVDPKTQIYFNASRSFEPPTLGEATPAGTGLLQLKPQTATTLEIGTRGQRDRVSWDFSYYYAWVERELLGLGSPILTPTTTVNAGKTIHQGVEFGLNVDVLRNLAISSDRLVLNQNFLWNNFSFDKSAAYGSRLLPGYSPVYYRAQLLYEHPCGFYVGPTLEWSPFSYAADLARTTFADPYALLGMKFGYRTKKGFSFFFEARNLTNEIYSPTVNVVTNATTSPAVFLPGDGRSFYGGIEWKW</sequence>
<comment type="caution">
    <text evidence="13">The sequence shown here is derived from an EMBL/GenBank/DDBJ whole genome shotgun (WGS) entry which is preliminary data.</text>
</comment>
<evidence type="ECO:0000256" key="1">
    <source>
        <dbReference type="ARBA" id="ARBA00004571"/>
    </source>
</evidence>
<keyword evidence="3 8" id="KW-1134">Transmembrane beta strand</keyword>